<dbReference type="GO" id="GO:0009378">
    <property type="term" value="F:four-way junction helicase activity"/>
    <property type="evidence" value="ECO:0007669"/>
    <property type="project" value="TreeGrafter"/>
</dbReference>
<dbReference type="GO" id="GO:0000724">
    <property type="term" value="P:double-strand break repair via homologous recombination"/>
    <property type="evidence" value="ECO:0007669"/>
    <property type="project" value="TreeGrafter"/>
</dbReference>
<dbReference type="SUPFAM" id="SSF52540">
    <property type="entry name" value="P-loop containing nucleoside triphosphate hydrolases"/>
    <property type="match status" value="1"/>
</dbReference>
<keyword evidence="10" id="KW-0378">Hydrolase</keyword>
<evidence type="ECO:0000313" key="11">
    <source>
        <dbReference type="Proteomes" id="UP000031668"/>
    </source>
</evidence>
<comment type="catalytic activity">
    <reaction evidence="5">
        <text>Couples ATP hydrolysis with the unwinding of duplex DNA by translocating in the 3'-5' direction.</text>
        <dbReference type="EC" id="5.6.2.4"/>
    </reaction>
</comment>
<dbReference type="GO" id="GO:0005634">
    <property type="term" value="C:nucleus"/>
    <property type="evidence" value="ECO:0007669"/>
    <property type="project" value="TreeGrafter"/>
</dbReference>
<dbReference type="InterPro" id="IPR001650">
    <property type="entry name" value="Helicase_C-like"/>
</dbReference>
<dbReference type="EMBL" id="JWZT01005339">
    <property type="protein sequence ID" value="KII61382.1"/>
    <property type="molecule type" value="Genomic_DNA"/>
</dbReference>
<dbReference type="GO" id="GO:0003677">
    <property type="term" value="F:DNA binding"/>
    <property type="evidence" value="ECO:0007669"/>
    <property type="project" value="UniProtKB-KW"/>
</dbReference>
<dbReference type="GO" id="GO:0005694">
    <property type="term" value="C:chromosome"/>
    <property type="evidence" value="ECO:0007669"/>
    <property type="project" value="TreeGrafter"/>
</dbReference>
<dbReference type="Proteomes" id="UP000031668">
    <property type="component" value="Unassembled WGS sequence"/>
</dbReference>
<dbReference type="PROSITE" id="PS51194">
    <property type="entry name" value="HELICASE_CTER"/>
    <property type="match status" value="1"/>
</dbReference>
<evidence type="ECO:0000256" key="5">
    <source>
        <dbReference type="ARBA" id="ARBA00034617"/>
    </source>
</evidence>
<dbReference type="OrthoDB" id="5988112at2759"/>
<dbReference type="PANTHER" id="PTHR13710:SF153">
    <property type="entry name" value="RECQ-LIKE DNA HELICASE BLM"/>
    <property type="match status" value="1"/>
</dbReference>
<proteinExistence type="inferred from homology"/>
<dbReference type="Gene3D" id="3.40.50.300">
    <property type="entry name" value="P-loop containing nucleotide triphosphate hydrolases"/>
    <property type="match status" value="1"/>
</dbReference>
<dbReference type="EC" id="5.6.2.4" evidence="6"/>
<name>A0A0C2IWY3_THEKT</name>
<evidence type="ECO:0000313" key="10">
    <source>
        <dbReference type="EMBL" id="KII61382.1"/>
    </source>
</evidence>
<dbReference type="InterPro" id="IPR032284">
    <property type="entry name" value="RecQ_Zn-bd"/>
</dbReference>
<feature type="domain" description="Helicase C-terminal" evidence="9">
    <location>
        <begin position="1"/>
        <end position="127"/>
    </location>
</feature>
<dbReference type="AlphaFoldDB" id="A0A0C2IWY3"/>
<keyword evidence="10" id="KW-0067">ATP-binding</keyword>
<evidence type="ECO:0000256" key="1">
    <source>
        <dbReference type="ARBA" id="ARBA00005446"/>
    </source>
</evidence>
<reference evidence="10 11" key="1">
    <citation type="journal article" date="2014" name="Genome Biol. Evol.">
        <title>The genome of the myxosporean Thelohanellus kitauei shows adaptations to nutrient acquisition within its fish host.</title>
        <authorList>
            <person name="Yang Y."/>
            <person name="Xiong J."/>
            <person name="Zhou Z."/>
            <person name="Huo F."/>
            <person name="Miao W."/>
            <person name="Ran C."/>
            <person name="Liu Y."/>
            <person name="Zhang J."/>
            <person name="Feng J."/>
            <person name="Wang M."/>
            <person name="Wang M."/>
            <person name="Wang L."/>
            <person name="Yao B."/>
        </authorList>
    </citation>
    <scope>NUCLEOTIDE SEQUENCE [LARGE SCALE GENOMIC DNA]</scope>
    <source>
        <strain evidence="10">Wuqing</strain>
    </source>
</reference>
<protein>
    <recommendedName>
        <fullName evidence="6">DNA 3'-5' helicase</fullName>
        <ecNumber evidence="6">5.6.2.4</ecNumber>
    </recommendedName>
    <alternativeName>
        <fullName evidence="7">DNA 3'-5' helicase BLM</fullName>
    </alternativeName>
</protein>
<keyword evidence="4" id="KW-0539">Nucleus</keyword>
<evidence type="ECO:0000256" key="3">
    <source>
        <dbReference type="ARBA" id="ARBA00023235"/>
    </source>
</evidence>
<evidence type="ECO:0000259" key="9">
    <source>
        <dbReference type="PROSITE" id="PS51194"/>
    </source>
</evidence>
<keyword evidence="10" id="KW-0347">Helicase</keyword>
<dbReference type="GO" id="GO:0043138">
    <property type="term" value="F:3'-5' DNA helicase activity"/>
    <property type="evidence" value="ECO:0007669"/>
    <property type="project" value="UniProtKB-EC"/>
</dbReference>
<sequence>MALPYHAGLHMTIRDEYQKKWMEGEVKVIVATISFGMGINKSNVRFVIHWDTPLSLEDYYQESGRAGRDRKLAFCRLYYNNSMNEYLEIGTGNDSSITCRHAMLCKYFGETITDCSNRCDICQRDFEEIYNKYLAENRCKTKKERIKATVPRATYSTKFTNSDKPFKPPESKQIKKYHISENTNENNPITTGDFENDFDILNISHWKENDWIWHQDYSTPEKPFESNASKIKRNDQIFTECIDDCLINLPNPSASILPPHILDSKQRRNAKIKKTTESQGVTKEKKSRSSKKNDENNPSTNKSLFDFFYENVK</sequence>
<evidence type="ECO:0000256" key="2">
    <source>
        <dbReference type="ARBA" id="ARBA00023125"/>
    </source>
</evidence>
<dbReference type="PANTHER" id="PTHR13710">
    <property type="entry name" value="DNA HELICASE RECQ FAMILY MEMBER"/>
    <property type="match status" value="1"/>
</dbReference>
<keyword evidence="2" id="KW-0238">DNA-binding</keyword>
<dbReference type="Pfam" id="PF16124">
    <property type="entry name" value="RecQ_Zn_bind"/>
    <property type="match status" value="1"/>
</dbReference>
<keyword evidence="10" id="KW-0547">Nucleotide-binding</keyword>
<evidence type="ECO:0000256" key="7">
    <source>
        <dbReference type="ARBA" id="ARBA00044542"/>
    </source>
</evidence>
<dbReference type="GO" id="GO:0005737">
    <property type="term" value="C:cytoplasm"/>
    <property type="evidence" value="ECO:0007669"/>
    <property type="project" value="TreeGrafter"/>
</dbReference>
<accession>A0A0C2IWY3</accession>
<dbReference type="SMART" id="SM00490">
    <property type="entry name" value="HELICc"/>
    <property type="match status" value="1"/>
</dbReference>
<keyword evidence="11" id="KW-1185">Reference proteome</keyword>
<feature type="region of interest" description="Disordered" evidence="8">
    <location>
        <begin position="267"/>
        <end position="302"/>
    </location>
</feature>
<organism evidence="10 11">
    <name type="scientific">Thelohanellus kitauei</name>
    <name type="common">Myxosporean</name>
    <dbReference type="NCBI Taxonomy" id="669202"/>
    <lineage>
        <taxon>Eukaryota</taxon>
        <taxon>Metazoa</taxon>
        <taxon>Cnidaria</taxon>
        <taxon>Myxozoa</taxon>
        <taxon>Myxosporea</taxon>
        <taxon>Bivalvulida</taxon>
        <taxon>Platysporina</taxon>
        <taxon>Myxobolidae</taxon>
        <taxon>Thelohanellus</taxon>
    </lineage>
</organism>
<evidence type="ECO:0000256" key="6">
    <source>
        <dbReference type="ARBA" id="ARBA00034808"/>
    </source>
</evidence>
<gene>
    <name evidence="10" type="ORF">RF11_12796</name>
</gene>
<dbReference type="Pfam" id="PF00271">
    <property type="entry name" value="Helicase_C"/>
    <property type="match status" value="1"/>
</dbReference>
<comment type="caution">
    <text evidence="10">The sequence shown here is derived from an EMBL/GenBank/DDBJ whole genome shotgun (WGS) entry which is preliminary data.</text>
</comment>
<keyword evidence="3" id="KW-0413">Isomerase</keyword>
<dbReference type="InterPro" id="IPR027417">
    <property type="entry name" value="P-loop_NTPase"/>
</dbReference>
<evidence type="ECO:0000256" key="4">
    <source>
        <dbReference type="ARBA" id="ARBA00023242"/>
    </source>
</evidence>
<comment type="similarity">
    <text evidence="1">Belongs to the helicase family. RecQ subfamily.</text>
</comment>
<evidence type="ECO:0000256" key="8">
    <source>
        <dbReference type="SAM" id="MobiDB-lite"/>
    </source>
</evidence>